<comment type="caution">
    <text evidence="1">The sequence shown here is derived from an EMBL/GenBank/DDBJ whole genome shotgun (WGS) entry which is preliminary data.</text>
</comment>
<protein>
    <recommendedName>
        <fullName evidence="3">DUF559 domain-containing protein</fullName>
    </recommendedName>
</protein>
<sequence length="310" mass="34550">MKDGLAQRKSAMLSRCSEAARRCSRTLLFGMTTSLILQSVPVPTGCGLDADELHVTSSSKERRIRVNHSNLRAHAWKPLPSACNVRIGSRVYALELAHTWAQLAPYLTLESLIVLGDSMLHAIASQPALSRGRDESEIRHNFFETITGLPPFKGKPRCLRAMAMLKERVASPKESESRLVLLRHGIPMPDTGYAVPDARFASGAAMTLDLAWPQYRIGVEYDGDQHRTDKAQWRRDQEKREWLRNRGWVVITLTGTNLADEVSKAEYAFNVARHLTLAGARFVFSVVPMPLEKVIGRRCESEGSESAVGE</sequence>
<dbReference type="AlphaFoldDB" id="A0A2U2N3G9"/>
<evidence type="ECO:0000313" key="1">
    <source>
        <dbReference type="EMBL" id="PWG63781.1"/>
    </source>
</evidence>
<gene>
    <name evidence="1" type="ORF">DF196_10060</name>
</gene>
<dbReference type="InterPro" id="IPR011335">
    <property type="entry name" value="Restrct_endonuc-II-like"/>
</dbReference>
<dbReference type="SUPFAM" id="SSF52980">
    <property type="entry name" value="Restriction endonuclease-like"/>
    <property type="match status" value="1"/>
</dbReference>
<proteinExistence type="predicted"/>
<dbReference type="Proteomes" id="UP000245876">
    <property type="component" value="Unassembled WGS sequence"/>
</dbReference>
<organism evidence="1 2">
    <name type="scientific">Bifidobacterium callitrichidarum</name>
    <dbReference type="NCBI Taxonomy" id="2052941"/>
    <lineage>
        <taxon>Bacteria</taxon>
        <taxon>Bacillati</taxon>
        <taxon>Actinomycetota</taxon>
        <taxon>Actinomycetes</taxon>
        <taxon>Bifidobacteriales</taxon>
        <taxon>Bifidobacteriaceae</taxon>
        <taxon>Bifidobacterium</taxon>
    </lineage>
</organism>
<dbReference type="OrthoDB" id="3173471at2"/>
<reference evidence="1 2" key="1">
    <citation type="journal article" date="2018" name="Int. J. Syst. Evol. Microbiol.">
        <title>Bifidobacterium callitrichidarum sp. nov. from the faeces of the emperor tamarin (Saguinus imperator).</title>
        <authorList>
            <person name="Modesto M."/>
            <person name="Michelini S."/>
            <person name="Sansosti M.C."/>
            <person name="De Filippo C."/>
            <person name="Cavalieri D."/>
            <person name="Qvirist L."/>
            <person name="Andlid T."/>
            <person name="Spiezio C."/>
            <person name="Sandri C."/>
            <person name="Pascarelli S."/>
            <person name="Sgorbati B."/>
            <person name="Mattarelli P."/>
        </authorList>
    </citation>
    <scope>NUCLEOTIDE SEQUENCE [LARGE SCALE GENOMIC DNA]</scope>
    <source>
        <strain evidence="1 2">TRI 5</strain>
    </source>
</reference>
<name>A0A2U2N3G9_9BIFI</name>
<evidence type="ECO:0008006" key="3">
    <source>
        <dbReference type="Google" id="ProtNLM"/>
    </source>
</evidence>
<accession>A0A2U2N3G9</accession>
<evidence type="ECO:0000313" key="2">
    <source>
        <dbReference type="Proteomes" id="UP000245876"/>
    </source>
</evidence>
<dbReference type="EMBL" id="QFFM01000023">
    <property type="protein sequence ID" value="PWG63781.1"/>
    <property type="molecule type" value="Genomic_DNA"/>
</dbReference>
<dbReference type="Gene3D" id="3.40.960.10">
    <property type="entry name" value="VSR Endonuclease"/>
    <property type="match status" value="1"/>
</dbReference>
<keyword evidence="2" id="KW-1185">Reference proteome</keyword>